<organism evidence="3">
    <name type="scientific">Phallusia mammillata</name>
    <dbReference type="NCBI Taxonomy" id="59560"/>
    <lineage>
        <taxon>Eukaryota</taxon>
        <taxon>Metazoa</taxon>
        <taxon>Chordata</taxon>
        <taxon>Tunicata</taxon>
        <taxon>Ascidiacea</taxon>
        <taxon>Phlebobranchia</taxon>
        <taxon>Ascidiidae</taxon>
        <taxon>Phallusia</taxon>
    </lineage>
</organism>
<dbReference type="CDD" id="cd07379">
    <property type="entry name" value="MPP_239FB"/>
    <property type="match status" value="1"/>
</dbReference>
<dbReference type="PANTHER" id="PTHR12905:SF0">
    <property type="entry name" value="CALCINEURIN-LIKE PHOSPHOESTERASE DOMAIN-CONTAINING PROTEIN"/>
    <property type="match status" value="1"/>
</dbReference>
<dbReference type="AlphaFoldDB" id="A0A6F9DLN9"/>
<name>A0A6F9DLN9_9ASCI</name>
<evidence type="ECO:0000256" key="1">
    <source>
        <dbReference type="ARBA" id="ARBA00007993"/>
    </source>
</evidence>
<dbReference type="EMBL" id="LR788078">
    <property type="protein sequence ID" value="CAB3263940.1"/>
    <property type="molecule type" value="mRNA"/>
</dbReference>
<evidence type="ECO:0000313" key="3">
    <source>
        <dbReference type="EMBL" id="CAB3263940.1"/>
    </source>
</evidence>
<accession>A0A6F9DLN9</accession>
<dbReference type="InterPro" id="IPR051693">
    <property type="entry name" value="UPF0046_metallophosphoest"/>
</dbReference>
<dbReference type="InterPro" id="IPR004843">
    <property type="entry name" value="Calcineurin-like_PHP"/>
</dbReference>
<dbReference type="SUPFAM" id="SSF56300">
    <property type="entry name" value="Metallo-dependent phosphatases"/>
    <property type="match status" value="1"/>
</dbReference>
<dbReference type="PANTHER" id="PTHR12905">
    <property type="entry name" value="METALLOPHOSPHOESTERASE"/>
    <property type="match status" value="1"/>
</dbReference>
<reference evidence="3" key="1">
    <citation type="submission" date="2020-04" db="EMBL/GenBank/DDBJ databases">
        <authorList>
            <person name="Neveu A P."/>
        </authorList>
    </citation>
    <scope>NUCLEOTIDE SEQUENCE</scope>
    <source>
        <tissue evidence="3">Whole embryo</tissue>
    </source>
</reference>
<dbReference type="GO" id="GO:0016787">
    <property type="term" value="F:hydrolase activity"/>
    <property type="evidence" value="ECO:0007669"/>
    <property type="project" value="InterPro"/>
</dbReference>
<proteinExistence type="evidence at transcript level"/>
<comment type="similarity">
    <text evidence="1">Belongs to the UPF0046 family.</text>
</comment>
<sequence length="294" mass="33748">MDYSHVFHNDPETFVEKMRRDDKLPCEKVEPIPLDAPKKEGYTRFVCISDTHNLHRQMRHRVPDGDVLIHCGDFTDLGKLEEVEDFNDWLSTLPHKHKIVIAGNHELSFDERIMANVRKSKADGSYCRFKFLHVIPEDICKDWPKVLSNCTFLHDAEVTVNGIRLHGCSWNPEFGGWAFNERRGQPLLQCWNKIPEGIDILLTHSPPAGYNDTVDPHDMCVGDVDLTNAVQQRIKPKYHVYGHIHEAYGYTTDGKCNYINCTIVDRRHNPCNKPVIIDFPTPEGAEGMGPIIQH</sequence>
<dbReference type="InterPro" id="IPR029052">
    <property type="entry name" value="Metallo-depent_PP-like"/>
</dbReference>
<dbReference type="Gene3D" id="3.60.21.10">
    <property type="match status" value="1"/>
</dbReference>
<evidence type="ECO:0000259" key="2">
    <source>
        <dbReference type="Pfam" id="PF00149"/>
    </source>
</evidence>
<dbReference type="Pfam" id="PF00149">
    <property type="entry name" value="Metallophos"/>
    <property type="match status" value="1"/>
</dbReference>
<feature type="domain" description="Calcineurin-like phosphoesterase" evidence="2">
    <location>
        <begin position="44"/>
        <end position="246"/>
    </location>
</feature>
<protein>
    <submittedName>
        <fullName evidence="3">Metallophosphoesterase MPPED2</fullName>
    </submittedName>
</protein>
<gene>
    <name evidence="3" type="primary">Mpped2</name>
</gene>